<evidence type="ECO:0000313" key="15">
    <source>
        <dbReference type="Proteomes" id="UP000572907"/>
    </source>
</evidence>
<dbReference type="Pfam" id="PF10099">
    <property type="entry name" value="RskA_C"/>
    <property type="match status" value="1"/>
</dbReference>
<reference evidence="14 15" key="1">
    <citation type="submission" date="2020-08" db="EMBL/GenBank/DDBJ databases">
        <title>Genomic Encyclopedia of Type Strains, Phase III (KMG-III): the genomes of soil and plant-associated and newly described type strains.</title>
        <authorList>
            <person name="Whitman W."/>
        </authorList>
    </citation>
    <scope>NUCLEOTIDE SEQUENCE [LARGE SCALE GENOMIC DNA]</scope>
    <source>
        <strain evidence="14 15">CECT 3237</strain>
    </source>
</reference>
<keyword evidence="8" id="KW-0804">Transcription</keyword>
<evidence type="ECO:0000313" key="14">
    <source>
        <dbReference type="EMBL" id="MBB3077154.1"/>
    </source>
</evidence>
<evidence type="ECO:0000256" key="11">
    <source>
        <dbReference type="SAM" id="Phobius"/>
    </source>
</evidence>
<evidence type="ECO:0000256" key="7">
    <source>
        <dbReference type="ARBA" id="ARBA00023136"/>
    </source>
</evidence>
<keyword evidence="6" id="KW-0805">Transcription regulation</keyword>
<evidence type="ECO:0000259" key="13">
    <source>
        <dbReference type="Pfam" id="PF13490"/>
    </source>
</evidence>
<evidence type="ECO:0000256" key="8">
    <source>
        <dbReference type="ARBA" id="ARBA00023163"/>
    </source>
</evidence>
<dbReference type="InterPro" id="IPR027383">
    <property type="entry name" value="Znf_put"/>
</dbReference>
<dbReference type="PANTHER" id="PTHR37461">
    <property type="entry name" value="ANTI-SIGMA-K FACTOR RSKA"/>
    <property type="match status" value="1"/>
</dbReference>
<dbReference type="AlphaFoldDB" id="A0A7W4ZR36"/>
<comment type="subcellular location">
    <subcellularLocation>
        <location evidence="2">Cell membrane</location>
    </subcellularLocation>
    <subcellularLocation>
        <location evidence="1">Membrane</location>
        <topology evidence="1">Single-pass membrane protein</topology>
    </subcellularLocation>
</comment>
<keyword evidence="5 11" id="KW-1133">Transmembrane helix</keyword>
<evidence type="ECO:0000256" key="5">
    <source>
        <dbReference type="ARBA" id="ARBA00022989"/>
    </source>
</evidence>
<accession>A0A7W4ZR36</accession>
<proteinExistence type="predicted"/>
<feature type="transmembrane region" description="Helical" evidence="11">
    <location>
        <begin position="94"/>
        <end position="114"/>
    </location>
</feature>
<dbReference type="EMBL" id="JACHXE010000003">
    <property type="protein sequence ID" value="MBB3077154.1"/>
    <property type="molecule type" value="Genomic_DNA"/>
</dbReference>
<keyword evidence="15" id="KW-1185">Reference proteome</keyword>
<organism evidence="14 15">
    <name type="scientific">Streptomyces violarus</name>
    <dbReference type="NCBI Taxonomy" id="67380"/>
    <lineage>
        <taxon>Bacteria</taxon>
        <taxon>Bacillati</taxon>
        <taxon>Actinomycetota</taxon>
        <taxon>Actinomycetes</taxon>
        <taxon>Kitasatosporales</taxon>
        <taxon>Streptomycetaceae</taxon>
        <taxon>Streptomyces</taxon>
    </lineage>
</organism>
<dbReference type="InterPro" id="IPR041916">
    <property type="entry name" value="Anti_sigma_zinc_sf"/>
</dbReference>
<feature type="domain" description="Putative zinc-finger" evidence="13">
    <location>
        <begin position="12"/>
        <end position="38"/>
    </location>
</feature>
<dbReference type="GO" id="GO:0006417">
    <property type="term" value="P:regulation of translation"/>
    <property type="evidence" value="ECO:0007669"/>
    <property type="project" value="TreeGrafter"/>
</dbReference>
<evidence type="ECO:0000256" key="6">
    <source>
        <dbReference type="ARBA" id="ARBA00023015"/>
    </source>
</evidence>
<keyword evidence="3" id="KW-1003">Cell membrane</keyword>
<name>A0A7W4ZR36_9ACTN</name>
<evidence type="ECO:0000256" key="4">
    <source>
        <dbReference type="ARBA" id="ARBA00022692"/>
    </source>
</evidence>
<dbReference type="InterPro" id="IPR051474">
    <property type="entry name" value="Anti-sigma-K/W_factor"/>
</dbReference>
<evidence type="ECO:0000256" key="2">
    <source>
        <dbReference type="ARBA" id="ARBA00004236"/>
    </source>
</evidence>
<gene>
    <name evidence="14" type="ORF">FHS41_003642</name>
</gene>
<evidence type="ECO:0000256" key="1">
    <source>
        <dbReference type="ARBA" id="ARBA00004167"/>
    </source>
</evidence>
<evidence type="ECO:0000256" key="10">
    <source>
        <dbReference type="ARBA" id="ARBA00030803"/>
    </source>
</evidence>
<evidence type="ECO:0000259" key="12">
    <source>
        <dbReference type="Pfam" id="PF10099"/>
    </source>
</evidence>
<dbReference type="GO" id="GO:0016989">
    <property type="term" value="F:sigma factor antagonist activity"/>
    <property type="evidence" value="ECO:0007669"/>
    <property type="project" value="TreeGrafter"/>
</dbReference>
<evidence type="ECO:0000256" key="9">
    <source>
        <dbReference type="ARBA" id="ARBA00029829"/>
    </source>
</evidence>
<dbReference type="Pfam" id="PF13490">
    <property type="entry name" value="zf-HC2"/>
    <property type="match status" value="1"/>
</dbReference>
<evidence type="ECO:0000256" key="3">
    <source>
        <dbReference type="ARBA" id="ARBA00022475"/>
    </source>
</evidence>
<keyword evidence="7 11" id="KW-0472">Membrane</keyword>
<protein>
    <recommendedName>
        <fullName evidence="10">Regulator of SigK</fullName>
    </recommendedName>
    <alternativeName>
        <fullName evidence="9">Sigma-K anti-sigma factor RskA</fullName>
    </alternativeName>
</protein>
<sequence>MNLTDDPHLDAGAYVLHALPADEEAAFEKHLAGCASCRAEVDQLSGAAVEMGAAETSAPSADLRRRVLDRIAAVPQDRSVAAESRRRRRQERGLRLALAASLAAAAALGGIAWWQSSEADTAREHSAEERGEYRQLADVVTAPDATISTKKLADGGTASVVASRAENRSAVFASGLPPLTDDRIYQLWYAQSGQFRPAGLLSTADGGHAEVLEGRLGGATAVCLTVEPAGGSRQPTTHPLGVISVPA</sequence>
<keyword evidence="4 11" id="KW-0812">Transmembrane</keyword>
<comment type="caution">
    <text evidence="14">The sequence shown here is derived from an EMBL/GenBank/DDBJ whole genome shotgun (WGS) entry which is preliminary data.</text>
</comment>
<dbReference type="PANTHER" id="PTHR37461:SF1">
    <property type="entry name" value="ANTI-SIGMA-K FACTOR RSKA"/>
    <property type="match status" value="1"/>
</dbReference>
<dbReference type="GO" id="GO:0005886">
    <property type="term" value="C:plasma membrane"/>
    <property type="evidence" value="ECO:0007669"/>
    <property type="project" value="UniProtKB-SubCell"/>
</dbReference>
<dbReference type="Gene3D" id="1.10.10.1320">
    <property type="entry name" value="Anti-sigma factor, zinc-finger domain"/>
    <property type="match status" value="1"/>
</dbReference>
<dbReference type="InterPro" id="IPR018764">
    <property type="entry name" value="RskA_C"/>
</dbReference>
<dbReference type="Proteomes" id="UP000572907">
    <property type="component" value="Unassembled WGS sequence"/>
</dbReference>
<feature type="domain" description="Anti-sigma K factor RskA C-terminal" evidence="12">
    <location>
        <begin position="101"/>
        <end position="239"/>
    </location>
</feature>
<dbReference type="RefSeq" id="WP_184592719.1">
    <property type="nucleotide sequence ID" value="NZ_BMUP01000005.1"/>
</dbReference>